<proteinExistence type="predicted"/>
<evidence type="ECO:0000256" key="1">
    <source>
        <dbReference type="ARBA" id="ARBA00022723"/>
    </source>
</evidence>
<dbReference type="CDD" id="cd00202">
    <property type="entry name" value="ZnF_GATA"/>
    <property type="match status" value="1"/>
</dbReference>
<dbReference type="EMBL" id="CENE01000010">
    <property type="protein sequence ID" value="CEQ40963.1"/>
    <property type="molecule type" value="Genomic_DNA"/>
</dbReference>
<feature type="region of interest" description="Disordered" evidence="5">
    <location>
        <begin position="19"/>
        <end position="61"/>
    </location>
</feature>
<dbReference type="OrthoDB" id="2162994at2759"/>
<dbReference type="PROSITE" id="PS50114">
    <property type="entry name" value="GATA_ZN_FINGER_2"/>
    <property type="match status" value="1"/>
</dbReference>
<feature type="compositionally biased region" description="Low complexity" evidence="5">
    <location>
        <begin position="35"/>
        <end position="45"/>
    </location>
</feature>
<dbReference type="PROSITE" id="PS50112">
    <property type="entry name" value="PAS"/>
    <property type="match status" value="1"/>
</dbReference>
<evidence type="ECO:0000256" key="2">
    <source>
        <dbReference type="ARBA" id="ARBA00022771"/>
    </source>
</evidence>
<keyword evidence="2 4" id="KW-0863">Zinc-finger</keyword>
<dbReference type="SUPFAM" id="SSF57716">
    <property type="entry name" value="Glucocorticoid receptor-like (DNA-binding domain)"/>
    <property type="match status" value="1"/>
</dbReference>
<dbReference type="InterPro" id="IPR000014">
    <property type="entry name" value="PAS"/>
</dbReference>
<dbReference type="InterPro" id="IPR051140">
    <property type="entry name" value="GATA_TF"/>
</dbReference>
<dbReference type="GO" id="GO:0043565">
    <property type="term" value="F:sequence-specific DNA binding"/>
    <property type="evidence" value="ECO:0007669"/>
    <property type="project" value="InterPro"/>
</dbReference>
<dbReference type="Pfam" id="PF08447">
    <property type="entry name" value="PAS_3"/>
    <property type="match status" value="1"/>
</dbReference>
<sequence>MQPEFDLNAFLASYNSFPSSQLSSYAPQQAPIPESSMSAWSTPSSTQQQKLEYTAPTSAESSIVCEPHRTDAVSSYASQIGADPQLTSAAGPSRTVTGGATAAGKGAAGSGSDGDAAASASRWTSSLTGTGPYARRDGEVLQVKQPKSSSTTALFNTRKNWSQHILESIEDFMQVLTPDGTFVFASPSVEGLCGYDPDELHGQSLFSFLHPSDVEPFKREFFAALRSSPSSPESLTCHYRLRTKDDRQVLFEVTGHPYFTAGDAQPKYFFAMARPYPSRAIAELDSFLELKMENERLRQELLVLYEEIEREGSSRGGSGVASFSDPTVNSTPAHPPPGEAFDARSPAALSSVIDPSTGLIRTSELIPSTSNTYGALGIGISANGKKGDGQGDKRRRPTNVPTGPDQLGAGSPQPQKQNGLHDSDLVCRDCGRTDSPEWRKGPDGPKTLCNACGLRYAKLKSRMDKPVGGPSSLKKVKA</sequence>
<feature type="domain" description="PAS" evidence="6">
    <location>
        <begin position="158"/>
        <end position="228"/>
    </location>
</feature>
<gene>
    <name evidence="8" type="primary">SPOSA6832_02627</name>
</gene>
<feature type="region of interest" description="Disordered" evidence="5">
    <location>
        <begin position="313"/>
        <end position="343"/>
    </location>
</feature>
<evidence type="ECO:0000313" key="8">
    <source>
        <dbReference type="EMBL" id="CEQ40963.1"/>
    </source>
</evidence>
<organism evidence="8 9">
    <name type="scientific">Sporidiobolus salmonicolor</name>
    <name type="common">Yeast-like fungus</name>
    <name type="synonym">Sporobolomyces salmonicolor</name>
    <dbReference type="NCBI Taxonomy" id="5005"/>
    <lineage>
        <taxon>Eukaryota</taxon>
        <taxon>Fungi</taxon>
        <taxon>Dikarya</taxon>
        <taxon>Basidiomycota</taxon>
        <taxon>Pucciniomycotina</taxon>
        <taxon>Microbotryomycetes</taxon>
        <taxon>Sporidiobolales</taxon>
        <taxon>Sporidiobolaceae</taxon>
        <taxon>Sporobolomyces</taxon>
    </lineage>
</organism>
<evidence type="ECO:0000256" key="3">
    <source>
        <dbReference type="ARBA" id="ARBA00022833"/>
    </source>
</evidence>
<feature type="region of interest" description="Disordered" evidence="5">
    <location>
        <begin position="381"/>
        <end position="424"/>
    </location>
</feature>
<dbReference type="GO" id="GO:0008270">
    <property type="term" value="F:zinc ion binding"/>
    <property type="evidence" value="ECO:0007669"/>
    <property type="project" value="UniProtKB-KW"/>
</dbReference>
<dbReference type="InterPro" id="IPR013655">
    <property type="entry name" value="PAS_fold_3"/>
</dbReference>
<protein>
    <submittedName>
        <fullName evidence="8">SPOSA6832_02627-mRNA-1:cds</fullName>
    </submittedName>
</protein>
<dbReference type="GO" id="GO:0006355">
    <property type="term" value="P:regulation of DNA-templated transcription"/>
    <property type="evidence" value="ECO:0007669"/>
    <property type="project" value="InterPro"/>
</dbReference>
<dbReference type="InterPro" id="IPR000679">
    <property type="entry name" value="Znf_GATA"/>
</dbReference>
<dbReference type="InterPro" id="IPR013088">
    <property type="entry name" value="Znf_NHR/GATA"/>
</dbReference>
<name>A0A0D6EMJ5_SPOSA</name>
<dbReference type="SMART" id="SM00401">
    <property type="entry name" value="ZnF_GATA"/>
    <property type="match status" value="1"/>
</dbReference>
<keyword evidence="1" id="KW-0479">Metal-binding</keyword>
<dbReference type="SMART" id="SM00091">
    <property type="entry name" value="PAS"/>
    <property type="match status" value="1"/>
</dbReference>
<dbReference type="AlphaFoldDB" id="A0A0D6EMJ5"/>
<evidence type="ECO:0000256" key="5">
    <source>
        <dbReference type="SAM" id="MobiDB-lite"/>
    </source>
</evidence>
<dbReference type="PROSITE" id="PS00344">
    <property type="entry name" value="GATA_ZN_FINGER_1"/>
    <property type="match status" value="1"/>
</dbReference>
<dbReference type="Pfam" id="PF00320">
    <property type="entry name" value="GATA"/>
    <property type="match status" value="1"/>
</dbReference>
<dbReference type="Proteomes" id="UP000243876">
    <property type="component" value="Unassembled WGS sequence"/>
</dbReference>
<evidence type="ECO:0000259" key="6">
    <source>
        <dbReference type="PROSITE" id="PS50112"/>
    </source>
</evidence>
<dbReference type="CDD" id="cd00130">
    <property type="entry name" value="PAS"/>
    <property type="match status" value="1"/>
</dbReference>
<feature type="compositionally biased region" description="Polar residues" evidence="5">
    <location>
        <begin position="85"/>
        <end position="96"/>
    </location>
</feature>
<dbReference type="PANTHER" id="PTHR45658">
    <property type="entry name" value="GATA TRANSCRIPTION FACTOR"/>
    <property type="match status" value="1"/>
</dbReference>
<evidence type="ECO:0000313" key="9">
    <source>
        <dbReference type="Proteomes" id="UP000243876"/>
    </source>
</evidence>
<accession>A0A0D6EMJ5</accession>
<dbReference type="Gene3D" id="3.30.50.10">
    <property type="entry name" value="Erythroid Transcription Factor GATA-1, subunit A"/>
    <property type="match status" value="1"/>
</dbReference>
<feature type="domain" description="GATA-type" evidence="7">
    <location>
        <begin position="421"/>
        <end position="456"/>
    </location>
</feature>
<feature type="compositionally biased region" description="Polar residues" evidence="5">
    <location>
        <begin position="46"/>
        <end position="61"/>
    </location>
</feature>
<dbReference type="InterPro" id="IPR035965">
    <property type="entry name" value="PAS-like_dom_sf"/>
</dbReference>
<dbReference type="Gene3D" id="3.30.450.20">
    <property type="entry name" value="PAS domain"/>
    <property type="match status" value="1"/>
</dbReference>
<feature type="region of interest" description="Disordered" evidence="5">
    <location>
        <begin position="83"/>
        <end position="136"/>
    </location>
</feature>
<dbReference type="SUPFAM" id="SSF55785">
    <property type="entry name" value="PYP-like sensor domain (PAS domain)"/>
    <property type="match status" value="1"/>
</dbReference>
<evidence type="ECO:0000256" key="4">
    <source>
        <dbReference type="PROSITE-ProRule" id="PRU00094"/>
    </source>
</evidence>
<keyword evidence="9" id="KW-1185">Reference proteome</keyword>
<reference evidence="9" key="1">
    <citation type="submission" date="2015-02" db="EMBL/GenBank/DDBJ databases">
        <authorList>
            <person name="Gon?alves P."/>
        </authorList>
    </citation>
    <scope>NUCLEOTIDE SEQUENCE [LARGE SCALE GENOMIC DNA]</scope>
</reference>
<dbReference type="PANTHER" id="PTHR45658:SF18">
    <property type="entry name" value="PROTEIN GAT2"/>
    <property type="match status" value="1"/>
</dbReference>
<evidence type="ECO:0000259" key="7">
    <source>
        <dbReference type="PROSITE" id="PS50114"/>
    </source>
</evidence>
<dbReference type="NCBIfam" id="TIGR00229">
    <property type="entry name" value="sensory_box"/>
    <property type="match status" value="1"/>
</dbReference>
<keyword evidence="3" id="KW-0862">Zinc</keyword>